<evidence type="ECO:0000256" key="2">
    <source>
        <dbReference type="ARBA" id="ARBA00007441"/>
    </source>
</evidence>
<keyword evidence="5" id="KW-0663">Pyridoxal phosphate</keyword>
<dbReference type="SUPFAM" id="SSF53383">
    <property type="entry name" value="PLP-dependent transferases"/>
    <property type="match status" value="1"/>
</dbReference>
<dbReference type="GO" id="GO:0008483">
    <property type="term" value="F:transaminase activity"/>
    <property type="evidence" value="ECO:0007669"/>
    <property type="project" value="UniProtKB-KW"/>
</dbReference>
<keyword evidence="3" id="KW-0032">Aminotransferase</keyword>
<comment type="similarity">
    <text evidence="2">Belongs to the class-I pyridoxal-phosphate-dependent aminotransferase family.</text>
</comment>
<dbReference type="Gene3D" id="3.40.640.10">
    <property type="entry name" value="Type I PLP-dependent aspartate aminotransferase-like (Major domain)"/>
    <property type="match status" value="1"/>
</dbReference>
<keyword evidence="7" id="KW-1185">Reference proteome</keyword>
<dbReference type="CDD" id="cd00609">
    <property type="entry name" value="AAT_like"/>
    <property type="match status" value="1"/>
</dbReference>
<comment type="caution">
    <text evidence="6">The sequence shown here is derived from an EMBL/GenBank/DDBJ whole genome shotgun (WGS) entry which is preliminary data.</text>
</comment>
<dbReference type="PANTHER" id="PTHR42790">
    <property type="entry name" value="AMINOTRANSFERASE"/>
    <property type="match status" value="1"/>
</dbReference>
<dbReference type="InterPro" id="IPR050859">
    <property type="entry name" value="Class-I_PLP-dep_aminotransf"/>
</dbReference>
<dbReference type="AlphaFoldDB" id="A0A9P5PXT5"/>
<gene>
    <name evidence="6" type="ORF">BDP27DRAFT_1321520</name>
</gene>
<evidence type="ECO:0000313" key="7">
    <source>
        <dbReference type="Proteomes" id="UP000772434"/>
    </source>
</evidence>
<dbReference type="Proteomes" id="UP000772434">
    <property type="component" value="Unassembled WGS sequence"/>
</dbReference>
<comment type="cofactor">
    <cofactor evidence="1">
        <name>pyridoxal 5'-phosphate</name>
        <dbReference type="ChEBI" id="CHEBI:597326"/>
    </cofactor>
</comment>
<evidence type="ECO:0000256" key="4">
    <source>
        <dbReference type="ARBA" id="ARBA00022679"/>
    </source>
</evidence>
<accession>A0A9P5PXT5</accession>
<dbReference type="PANTHER" id="PTHR42790:SF1">
    <property type="entry name" value="AROMATIC AMINO ACID AMINOTRANSFERASE, HYPOTHETICAL (EUROFUNG)"/>
    <property type="match status" value="1"/>
</dbReference>
<evidence type="ECO:0000256" key="3">
    <source>
        <dbReference type="ARBA" id="ARBA00022576"/>
    </source>
</evidence>
<evidence type="ECO:0000313" key="6">
    <source>
        <dbReference type="EMBL" id="KAF9071873.1"/>
    </source>
</evidence>
<sequence>MLSYSDEKKPKAIDLSHHYADAVKDLKNTFPANPFRGKPGIVDLDAGIPATAYFPIESVTVEHLNQDAYPLSPTDVVPTNSGLFSWITSIFSGRSASTKSFTIPRYLEDPSATEGAKFELKSALTYSPNAGLAPLKKWIHDWSGHANKPALYCGLDTLITTGATDGWTRVVRAFLNPGEGFLADDYNALTQAGAFARPVSIPTDVHGIKPAELEHLLATWEENDHGFPRPRLLYTQGGINNPTGQILTTERKKAIYDIAVRYDIIIAPTQYLPPSNEKERVKATEAAKKKTDEEWLDSVTPSFLSFDYQGRVIRIDTFSKTIGPGVRLGYYTTSPSLRRILDILGSVSNSAPSGLTQAIVGQLLYTFQRDGFTRWIRGLGAQYELRRNWSLDVLFHNLHIEKSQTSSSFIANRKGGKDNEKLLSKSLFSFGWFAIHLQNHPSFPSLSASTSAAAAKTLLADKLWNNLGEAGVLFRLGELFAVPTPEERAHNGEQVIYLRASHSSSTREELERAFKIFADVVVKFFDH</sequence>
<organism evidence="6 7">
    <name type="scientific">Rhodocollybia butyracea</name>
    <dbReference type="NCBI Taxonomy" id="206335"/>
    <lineage>
        <taxon>Eukaryota</taxon>
        <taxon>Fungi</taxon>
        <taxon>Dikarya</taxon>
        <taxon>Basidiomycota</taxon>
        <taxon>Agaricomycotina</taxon>
        <taxon>Agaricomycetes</taxon>
        <taxon>Agaricomycetidae</taxon>
        <taxon>Agaricales</taxon>
        <taxon>Marasmiineae</taxon>
        <taxon>Omphalotaceae</taxon>
        <taxon>Rhodocollybia</taxon>
    </lineage>
</organism>
<dbReference type="InterPro" id="IPR015421">
    <property type="entry name" value="PyrdxlP-dep_Trfase_major"/>
</dbReference>
<reference evidence="6" key="1">
    <citation type="submission" date="2020-11" db="EMBL/GenBank/DDBJ databases">
        <authorList>
            <consortium name="DOE Joint Genome Institute"/>
            <person name="Ahrendt S."/>
            <person name="Riley R."/>
            <person name="Andreopoulos W."/>
            <person name="Labutti K."/>
            <person name="Pangilinan J."/>
            <person name="Ruiz-Duenas F.J."/>
            <person name="Barrasa J.M."/>
            <person name="Sanchez-Garcia M."/>
            <person name="Camarero S."/>
            <person name="Miyauchi S."/>
            <person name="Serrano A."/>
            <person name="Linde D."/>
            <person name="Babiker R."/>
            <person name="Drula E."/>
            <person name="Ayuso-Fernandez I."/>
            <person name="Pacheco R."/>
            <person name="Padilla G."/>
            <person name="Ferreira P."/>
            <person name="Barriuso J."/>
            <person name="Kellner H."/>
            <person name="Castanera R."/>
            <person name="Alfaro M."/>
            <person name="Ramirez L."/>
            <person name="Pisabarro A.G."/>
            <person name="Kuo A."/>
            <person name="Tritt A."/>
            <person name="Lipzen A."/>
            <person name="He G."/>
            <person name="Yan M."/>
            <person name="Ng V."/>
            <person name="Cullen D."/>
            <person name="Martin F."/>
            <person name="Rosso M.-N."/>
            <person name="Henrissat B."/>
            <person name="Hibbett D."/>
            <person name="Martinez A.T."/>
            <person name="Grigoriev I.V."/>
        </authorList>
    </citation>
    <scope>NUCLEOTIDE SEQUENCE</scope>
    <source>
        <strain evidence="6">AH 40177</strain>
    </source>
</reference>
<evidence type="ECO:0000256" key="1">
    <source>
        <dbReference type="ARBA" id="ARBA00001933"/>
    </source>
</evidence>
<dbReference type="GO" id="GO:1901605">
    <property type="term" value="P:alpha-amino acid metabolic process"/>
    <property type="evidence" value="ECO:0007669"/>
    <property type="project" value="TreeGrafter"/>
</dbReference>
<dbReference type="EMBL" id="JADNRY010000029">
    <property type="protein sequence ID" value="KAF9071873.1"/>
    <property type="molecule type" value="Genomic_DNA"/>
</dbReference>
<keyword evidence="4 6" id="KW-0808">Transferase</keyword>
<evidence type="ECO:0000256" key="5">
    <source>
        <dbReference type="ARBA" id="ARBA00022898"/>
    </source>
</evidence>
<name>A0A9P5PXT5_9AGAR</name>
<protein>
    <submittedName>
        <fullName evidence="6">Pyridoxal phosphate-dependent transferase</fullName>
    </submittedName>
</protein>
<dbReference type="OrthoDB" id="691673at2759"/>
<proteinExistence type="inferred from homology"/>
<dbReference type="InterPro" id="IPR015424">
    <property type="entry name" value="PyrdxlP-dep_Trfase"/>
</dbReference>